<dbReference type="Gene3D" id="3.40.50.2000">
    <property type="entry name" value="Glycogen Phosphorylase B"/>
    <property type="match status" value="2"/>
</dbReference>
<proteinExistence type="predicted"/>
<dbReference type="Pfam" id="PF13439">
    <property type="entry name" value="Glyco_transf_4"/>
    <property type="match status" value="1"/>
</dbReference>
<evidence type="ECO:0000256" key="1">
    <source>
        <dbReference type="ARBA" id="ARBA00021292"/>
    </source>
</evidence>
<name>A0ABP9H994_9ACTN</name>
<keyword evidence="2" id="KW-0328">Glycosyltransferase</keyword>
<keyword evidence="6" id="KW-1185">Reference proteome</keyword>
<evidence type="ECO:0000313" key="6">
    <source>
        <dbReference type="Proteomes" id="UP001500466"/>
    </source>
</evidence>
<dbReference type="EMBL" id="BAABHS010000009">
    <property type="protein sequence ID" value="GAA4964398.1"/>
    <property type="molecule type" value="Genomic_DNA"/>
</dbReference>
<dbReference type="SUPFAM" id="SSF53756">
    <property type="entry name" value="UDP-Glycosyltransferase/glycogen phosphorylase"/>
    <property type="match status" value="1"/>
</dbReference>
<evidence type="ECO:0000256" key="3">
    <source>
        <dbReference type="ARBA" id="ARBA00022679"/>
    </source>
</evidence>
<dbReference type="Pfam" id="PF13692">
    <property type="entry name" value="Glyco_trans_1_4"/>
    <property type="match status" value="1"/>
</dbReference>
<keyword evidence="3" id="KW-0808">Transferase</keyword>
<evidence type="ECO:0000313" key="5">
    <source>
        <dbReference type="EMBL" id="GAA4964398.1"/>
    </source>
</evidence>
<comment type="caution">
    <text evidence="5">The sequence shown here is derived from an EMBL/GenBank/DDBJ whole genome shotgun (WGS) entry which is preliminary data.</text>
</comment>
<feature type="domain" description="Glycosyltransferase subfamily 4-like N-terminal" evidence="4">
    <location>
        <begin position="126"/>
        <end position="246"/>
    </location>
</feature>
<accession>A0ABP9H994</accession>
<reference evidence="6" key="1">
    <citation type="journal article" date="2019" name="Int. J. Syst. Evol. Microbiol.">
        <title>The Global Catalogue of Microorganisms (GCM) 10K type strain sequencing project: providing services to taxonomists for standard genome sequencing and annotation.</title>
        <authorList>
            <consortium name="The Broad Institute Genomics Platform"/>
            <consortium name="The Broad Institute Genome Sequencing Center for Infectious Disease"/>
            <person name="Wu L."/>
            <person name="Ma J."/>
        </authorList>
    </citation>
    <scope>NUCLEOTIDE SEQUENCE [LARGE SCALE GENOMIC DNA]</scope>
    <source>
        <strain evidence="6">JCM 17986</strain>
    </source>
</reference>
<evidence type="ECO:0000256" key="2">
    <source>
        <dbReference type="ARBA" id="ARBA00022676"/>
    </source>
</evidence>
<gene>
    <name evidence="5" type="ORF">GCM10023205_30640</name>
</gene>
<dbReference type="PANTHER" id="PTHR12526">
    <property type="entry name" value="GLYCOSYLTRANSFERASE"/>
    <property type="match status" value="1"/>
</dbReference>
<organism evidence="5 6">
    <name type="scientific">Yinghuangia aomiensis</name>
    <dbReference type="NCBI Taxonomy" id="676205"/>
    <lineage>
        <taxon>Bacteria</taxon>
        <taxon>Bacillati</taxon>
        <taxon>Actinomycetota</taxon>
        <taxon>Actinomycetes</taxon>
        <taxon>Kitasatosporales</taxon>
        <taxon>Streptomycetaceae</taxon>
        <taxon>Yinghuangia</taxon>
    </lineage>
</organism>
<evidence type="ECO:0000259" key="4">
    <source>
        <dbReference type="Pfam" id="PF13439"/>
    </source>
</evidence>
<protein>
    <recommendedName>
        <fullName evidence="1">D-inositol 3-phosphate glycosyltransferase</fullName>
    </recommendedName>
</protein>
<dbReference type="PANTHER" id="PTHR12526:SF600">
    <property type="entry name" value="GLYCOSYL TRANSFERASE GROUP 1"/>
    <property type="match status" value="1"/>
</dbReference>
<dbReference type="InterPro" id="IPR028098">
    <property type="entry name" value="Glyco_trans_4-like_N"/>
</dbReference>
<sequence>MAMLVANDITRDSRVQKVAYSAAEAGFDVLLVGYDPNAPGSPVRTTHIGAAAVVRTGLSNRFRLKAGELARHHGSAAQIRLLRAASFATRMDYKARRRLMKSVKEPGTGGPGLKDKAKETLWKVYIRDGDWRRTARHLLLLEDAWSAVVEEFRPDVIHAHDMHTPGIGVRIADRIERSGGMRPKVVYDAHEFVDGVFMPTQRKLAYTGLEREFVRRADAVATVSGVLADMLMRKYRLPERPTVVANAPMIGLEPAPGSGAPSLRAVLGLADGVPLLVYSGALSPARGVDVAVEALPLLEGVHLAVVCGDERDAYVRSLVARAGELGVGDRMHTAPYVAPHEVPAYLASATAGVIPILHTVNHEIALITKYYEYMHARLPMVVSDVEAMARKTVELGCGEVFAVRATDEAADAGLRERDAEAFAKAAGKVLADPAAYAAAYTDELLAENSWEGQAEILVGLYARLAGRRPQHLSGRRSFAETE</sequence>
<dbReference type="Proteomes" id="UP001500466">
    <property type="component" value="Unassembled WGS sequence"/>
</dbReference>